<dbReference type="InterPro" id="IPR000073">
    <property type="entry name" value="AB_hydrolase_1"/>
</dbReference>
<dbReference type="EMBL" id="SOCP01000019">
    <property type="protein sequence ID" value="TDV41721.1"/>
    <property type="molecule type" value="Genomic_DNA"/>
</dbReference>
<dbReference type="Pfam" id="PF12697">
    <property type="entry name" value="Abhydrolase_6"/>
    <property type="match status" value="1"/>
</dbReference>
<evidence type="ECO:0000313" key="3">
    <source>
        <dbReference type="Proteomes" id="UP000294927"/>
    </source>
</evidence>
<dbReference type="GO" id="GO:0016787">
    <property type="term" value="F:hydrolase activity"/>
    <property type="evidence" value="ECO:0007669"/>
    <property type="project" value="UniProtKB-KW"/>
</dbReference>
<feature type="domain" description="AB hydrolase-1" evidence="1">
    <location>
        <begin position="30"/>
        <end position="231"/>
    </location>
</feature>
<evidence type="ECO:0000259" key="1">
    <source>
        <dbReference type="Pfam" id="PF12697"/>
    </source>
</evidence>
<organism evidence="2 3">
    <name type="scientific">Actinophytocola oryzae</name>
    <dbReference type="NCBI Taxonomy" id="502181"/>
    <lineage>
        <taxon>Bacteria</taxon>
        <taxon>Bacillati</taxon>
        <taxon>Actinomycetota</taxon>
        <taxon>Actinomycetes</taxon>
        <taxon>Pseudonocardiales</taxon>
        <taxon>Pseudonocardiaceae</taxon>
    </lineage>
</organism>
<proteinExistence type="predicted"/>
<evidence type="ECO:0000313" key="2">
    <source>
        <dbReference type="EMBL" id="TDV41721.1"/>
    </source>
</evidence>
<gene>
    <name evidence="2" type="ORF">CLV71_11943</name>
</gene>
<dbReference type="OrthoDB" id="63519at2"/>
<dbReference type="Gene3D" id="3.40.50.1820">
    <property type="entry name" value="alpha/beta hydrolase"/>
    <property type="match status" value="1"/>
</dbReference>
<name>A0A4V3FR05_9PSEU</name>
<dbReference type="Proteomes" id="UP000294927">
    <property type="component" value="Unassembled WGS sequence"/>
</dbReference>
<accession>A0A4V3FR05</accession>
<comment type="caution">
    <text evidence="2">The sequence shown here is derived from an EMBL/GenBank/DDBJ whole genome shotgun (WGS) entry which is preliminary data.</text>
</comment>
<dbReference type="RefSeq" id="WP_133907531.1">
    <property type="nucleotide sequence ID" value="NZ_SOCP01000019.1"/>
</dbReference>
<keyword evidence="2" id="KW-0378">Hydrolase</keyword>
<keyword evidence="3" id="KW-1185">Reference proteome</keyword>
<protein>
    <submittedName>
        <fullName evidence="2">Alpha-beta hydrolase superfamily lysophospholipase</fullName>
    </submittedName>
</protein>
<reference evidence="2 3" key="1">
    <citation type="submission" date="2019-03" db="EMBL/GenBank/DDBJ databases">
        <title>Genomic Encyclopedia of Archaeal and Bacterial Type Strains, Phase II (KMG-II): from individual species to whole genera.</title>
        <authorList>
            <person name="Goeker M."/>
        </authorList>
    </citation>
    <scope>NUCLEOTIDE SEQUENCE [LARGE SCALE GENOMIC DNA]</scope>
    <source>
        <strain evidence="2 3">DSM 45499</strain>
    </source>
</reference>
<dbReference type="SUPFAM" id="SSF53474">
    <property type="entry name" value="alpha/beta-Hydrolases"/>
    <property type="match status" value="1"/>
</dbReference>
<dbReference type="InterPro" id="IPR029058">
    <property type="entry name" value="AB_hydrolase_fold"/>
</dbReference>
<sequence length="239" mass="24762">MVISKDGTTIAVDRVGDGPAVVCVGGALNDRHATGWVAAELTGFTVHSYDRRGRGDSGDTPPYSVDREIEDLASVVEHAGGEAAVYGMSSGAILALRAALAGVPITRLALYEPPFTATVAPDYAERLAAATPAEALELFLDSIGVPLETVTPYWDAMVALAPTLRYDAAVVGDATIPPVDTLTIPVTVLVGGASPEWMRRAGRTLAVALPSGAVTELPNQTHNVDPQALAKALTSAFTE</sequence>
<dbReference type="AlphaFoldDB" id="A0A4V3FR05"/>